<evidence type="ECO:0000313" key="5">
    <source>
        <dbReference type="RefSeq" id="XP_018007009.1"/>
    </source>
</evidence>
<dbReference type="SUPFAM" id="SSF51556">
    <property type="entry name" value="Metallo-dependent hydrolases"/>
    <property type="match status" value="1"/>
</dbReference>
<dbReference type="Gene3D" id="3.20.20.140">
    <property type="entry name" value="Metal-dependent hydrolases"/>
    <property type="match status" value="1"/>
</dbReference>
<dbReference type="GeneID" id="108664826"/>
<name>A0A8B7N1C2_HYAAZ</name>
<dbReference type="KEGG" id="hazt:108664826"/>
<gene>
    <name evidence="5" type="primary">LOC108664826</name>
</gene>
<dbReference type="Pfam" id="PF01026">
    <property type="entry name" value="TatD_DNase"/>
    <property type="match status" value="1"/>
</dbReference>
<dbReference type="AlphaFoldDB" id="A0A8B7N1C2"/>
<keyword evidence="2" id="KW-0378">Hydrolase</keyword>
<evidence type="ECO:0000256" key="1">
    <source>
        <dbReference type="ARBA" id="ARBA00009275"/>
    </source>
</evidence>
<protein>
    <submittedName>
        <fullName evidence="5">Uncharacterized protein LOC108664826</fullName>
    </submittedName>
</protein>
<dbReference type="InterPro" id="IPR001130">
    <property type="entry name" value="TatD-like"/>
</dbReference>
<dbReference type="Proteomes" id="UP000694843">
    <property type="component" value="Unplaced"/>
</dbReference>
<dbReference type="PANTHER" id="PTHR46363">
    <property type="entry name" value="DEOXYRIBONUCLEASE TATDN2-RELATED"/>
    <property type="match status" value="1"/>
</dbReference>
<keyword evidence="4" id="KW-1185">Reference proteome</keyword>
<dbReference type="CDD" id="cd01310">
    <property type="entry name" value="TatD_DNAse"/>
    <property type="match status" value="1"/>
</dbReference>
<dbReference type="PROSITE" id="PS01091">
    <property type="entry name" value="TATD_3"/>
    <property type="match status" value="1"/>
</dbReference>
<dbReference type="FunFam" id="3.20.20.140:FF:000027">
    <property type="entry name" value="putative deoxyribonuclease TATDN2"/>
    <property type="match status" value="1"/>
</dbReference>
<reference evidence="5" key="1">
    <citation type="submission" date="2025-08" db="UniProtKB">
        <authorList>
            <consortium name="RefSeq"/>
        </authorList>
    </citation>
    <scope>IDENTIFICATION</scope>
    <source>
        <tissue evidence="5">Whole organism</tissue>
    </source>
</reference>
<evidence type="ECO:0000313" key="4">
    <source>
        <dbReference type="Proteomes" id="UP000694843"/>
    </source>
</evidence>
<sequence length="812" mass="91294">MDSKRSSISNKKRHSSSRNEESLKKFHSKCRDVDDTAEVSKPKFLPLISRGNRKKMYLKLNEIKSREQERNSKSSFPGISPLKISQDVTLCKSLVTSGPSDVKDDANRSDSLMSLDLSYKSQEEDDSSDITKLPKIPVHSDSAEHSFLQTSAMNTSSNFDQLYMSEASFFVDVTQPPPFFVPLTKSSTDPEKEALSASATWSFDEASYSGTSLNNIDSRVWSSSTNYQKEVQENTGKSLHYESPICFSEIPLPPDISLKSPVHISELSKKKSLETRSPNTVALASLPEFHANNYKTLDKVISPRKLNFNRKDKLSKSIAGIIDGKKSFWDKWNPVTSESKSHPKVRLPFLSRNNTRINMQEKVSPAALGMQLKISSFAKAQPYQEKSSEWINESSADRTPVKSSMVSAGAGHCLTKSCPPLPGCSTNDKSSKGFDHHTQFKSWSQVDLRAGAHRHQQSVNVSHKTPLESNAKHSFAFSLGQFLQRKRANQTASFDGSDMNSSSDTASDMASPGMNTSHSRSVQDFTSLSKEVYSVGFIDTHCHLDFLFNKVNHSGNLSDFKIVMEKKSIEELKFPASYEGCIAVFCQPDSFHKTMWYKRLLQDDQVWGAFGCHPHFSNHFREHEMHHLKQALAHPKVVALGEIGLDYSHKNNVDVEVQQAALKMQLAIAVELKKPLVIHCRDAHDDTLQILKQHVPADTPMHRHCFTDTWDEAYEWLQAFPNCFIGFTNIISLRNRRGKLLGDVVRKMPLNRLLLETDAPFFTPDCVREQGECNAHPGYALHVAVEIARLRGVSVDDILVATRRNTRELYGI</sequence>
<dbReference type="PROSITE" id="PS01090">
    <property type="entry name" value="TATD_2"/>
    <property type="match status" value="1"/>
</dbReference>
<dbReference type="PROSITE" id="PS01137">
    <property type="entry name" value="TATD_1"/>
    <property type="match status" value="1"/>
</dbReference>
<organism evidence="4 5">
    <name type="scientific">Hyalella azteca</name>
    <name type="common">Amphipod</name>
    <dbReference type="NCBI Taxonomy" id="294128"/>
    <lineage>
        <taxon>Eukaryota</taxon>
        <taxon>Metazoa</taxon>
        <taxon>Ecdysozoa</taxon>
        <taxon>Arthropoda</taxon>
        <taxon>Crustacea</taxon>
        <taxon>Multicrustacea</taxon>
        <taxon>Malacostraca</taxon>
        <taxon>Eumalacostraca</taxon>
        <taxon>Peracarida</taxon>
        <taxon>Amphipoda</taxon>
        <taxon>Senticaudata</taxon>
        <taxon>Talitrida</taxon>
        <taxon>Talitroidea</taxon>
        <taxon>Hyalellidae</taxon>
        <taxon>Hyalella</taxon>
    </lineage>
</organism>
<dbReference type="RefSeq" id="XP_018007009.1">
    <property type="nucleotide sequence ID" value="XM_018151520.2"/>
</dbReference>
<evidence type="ECO:0000256" key="3">
    <source>
        <dbReference type="SAM" id="MobiDB-lite"/>
    </source>
</evidence>
<dbReference type="InterPro" id="IPR018228">
    <property type="entry name" value="DNase_TatD-rel_CS"/>
</dbReference>
<evidence type="ECO:0000256" key="2">
    <source>
        <dbReference type="ARBA" id="ARBA00022801"/>
    </source>
</evidence>
<dbReference type="PANTHER" id="PTHR46363:SF1">
    <property type="entry name" value="DEOXYRIBONUCLEASE TATDN2-RELATED"/>
    <property type="match status" value="1"/>
</dbReference>
<feature type="region of interest" description="Disordered" evidence="3">
    <location>
        <begin position="1"/>
        <end position="35"/>
    </location>
</feature>
<accession>A0A8B7N1C2</accession>
<feature type="compositionally biased region" description="Basic and acidic residues" evidence="3">
    <location>
        <begin position="17"/>
        <end position="35"/>
    </location>
</feature>
<dbReference type="GO" id="GO:0016788">
    <property type="term" value="F:hydrolase activity, acting on ester bonds"/>
    <property type="evidence" value="ECO:0007669"/>
    <property type="project" value="InterPro"/>
</dbReference>
<feature type="region of interest" description="Disordered" evidence="3">
    <location>
        <begin position="490"/>
        <end position="521"/>
    </location>
</feature>
<proteinExistence type="inferred from homology"/>
<dbReference type="OrthoDB" id="413993at2759"/>
<comment type="similarity">
    <text evidence="1">Belongs to the metallo-dependent hydrolases superfamily. TatD-type hydrolase family.</text>
</comment>
<dbReference type="InterPro" id="IPR032466">
    <property type="entry name" value="Metal_Hydrolase"/>
</dbReference>